<evidence type="ECO:0000256" key="4">
    <source>
        <dbReference type="ARBA" id="ARBA00022842"/>
    </source>
</evidence>
<dbReference type="CDD" id="cd03425">
    <property type="entry name" value="NUDIX_MutT_NudA_like"/>
    <property type="match status" value="1"/>
</dbReference>
<reference evidence="6 7" key="1">
    <citation type="submission" date="2020-01" db="EMBL/GenBank/DDBJ databases">
        <title>Complete genome sequence of a human oral phylogroup 1 Treponema sp. strain ATCC 700766, originally isolated from periodontitis dental plaque.</title>
        <authorList>
            <person name="Chan Y."/>
            <person name="Huo Y.-B."/>
            <person name="Yu X.-L."/>
            <person name="Zeng H."/>
            <person name="Leung W.-K."/>
            <person name="Watt R.M."/>
        </authorList>
    </citation>
    <scope>NUCLEOTIDE SEQUENCE [LARGE SCALE GENOMIC DNA]</scope>
    <source>
        <strain evidence="6 7">OMZ 804</strain>
    </source>
</reference>
<dbReference type="KEGG" id="trz:GWP43_12050"/>
<evidence type="ECO:0000256" key="3">
    <source>
        <dbReference type="ARBA" id="ARBA00022801"/>
    </source>
</evidence>
<evidence type="ECO:0000256" key="1">
    <source>
        <dbReference type="ARBA" id="ARBA00001946"/>
    </source>
</evidence>
<evidence type="ECO:0000313" key="7">
    <source>
        <dbReference type="Proteomes" id="UP000464374"/>
    </source>
</evidence>
<dbReference type="AlphaFoldDB" id="A0A6P1Y4X8"/>
<dbReference type="GO" id="GO:0035539">
    <property type="term" value="F:8-oxo-7,8-dihydrodeoxyguanosine triphosphate pyrophosphatase activity"/>
    <property type="evidence" value="ECO:0007669"/>
    <property type="project" value="TreeGrafter"/>
</dbReference>
<dbReference type="GO" id="GO:0006281">
    <property type="term" value="P:DNA repair"/>
    <property type="evidence" value="ECO:0007669"/>
    <property type="project" value="InterPro"/>
</dbReference>
<keyword evidence="3" id="KW-0378">Hydrolase</keyword>
<dbReference type="Gene3D" id="3.90.79.10">
    <property type="entry name" value="Nucleoside Triphosphate Pyrophosphohydrolase"/>
    <property type="match status" value="1"/>
</dbReference>
<dbReference type="Proteomes" id="UP000464374">
    <property type="component" value="Chromosome"/>
</dbReference>
<proteinExistence type="inferred from homology"/>
<dbReference type="PROSITE" id="PS51462">
    <property type="entry name" value="NUDIX"/>
    <property type="match status" value="1"/>
</dbReference>
<name>A0A6P1Y4X8_9SPIR</name>
<keyword evidence="4" id="KW-0460">Magnesium</keyword>
<dbReference type="PANTHER" id="PTHR47707">
    <property type="entry name" value="8-OXO-DGTP DIPHOSPHATASE"/>
    <property type="match status" value="1"/>
</dbReference>
<dbReference type="InterPro" id="IPR047127">
    <property type="entry name" value="MutT-like"/>
</dbReference>
<gene>
    <name evidence="6" type="ORF">GWP43_12050</name>
</gene>
<dbReference type="GO" id="GO:0044715">
    <property type="term" value="F:8-oxo-dGDP phosphatase activity"/>
    <property type="evidence" value="ECO:0007669"/>
    <property type="project" value="TreeGrafter"/>
</dbReference>
<comment type="similarity">
    <text evidence="2">Belongs to the Nudix hydrolase family.</text>
</comment>
<dbReference type="Pfam" id="PF00293">
    <property type="entry name" value="NUDIX"/>
    <property type="match status" value="1"/>
</dbReference>
<sequence length="130" mass="15082">MRQSVVGIVRKDNKFLLGLRTPGGDVGEHWEFPGGKCEEGETHQQALIREYEEELAVRISVGQFIAHKHFQNEHRNFDLFAYEVIIPKDRPCASSVHSELKWFSIDELQDISIVPSDALFIPELRKFYRL</sequence>
<dbReference type="InterPro" id="IPR020476">
    <property type="entry name" value="Nudix_hydrolase"/>
</dbReference>
<dbReference type="EMBL" id="CP048020">
    <property type="protein sequence ID" value="QHX44053.1"/>
    <property type="molecule type" value="Genomic_DNA"/>
</dbReference>
<dbReference type="SUPFAM" id="SSF55811">
    <property type="entry name" value="Nudix"/>
    <property type="match status" value="1"/>
</dbReference>
<accession>A0A6P1Y4X8</accession>
<dbReference type="GO" id="GO:0008413">
    <property type="term" value="F:8-oxo-7,8-dihydroguanosine triphosphate pyrophosphatase activity"/>
    <property type="evidence" value="ECO:0007669"/>
    <property type="project" value="TreeGrafter"/>
</dbReference>
<dbReference type="InterPro" id="IPR015797">
    <property type="entry name" value="NUDIX_hydrolase-like_dom_sf"/>
</dbReference>
<evidence type="ECO:0000313" key="6">
    <source>
        <dbReference type="EMBL" id="QHX44053.1"/>
    </source>
</evidence>
<dbReference type="PANTHER" id="PTHR47707:SF2">
    <property type="entry name" value="CTP PYROPHOSPHOHYDROLASE"/>
    <property type="match status" value="1"/>
</dbReference>
<comment type="cofactor">
    <cofactor evidence="1">
        <name>Mg(2+)</name>
        <dbReference type="ChEBI" id="CHEBI:18420"/>
    </cofactor>
</comment>
<organism evidence="6 7">
    <name type="scientific">Treponema vincentii</name>
    <dbReference type="NCBI Taxonomy" id="69710"/>
    <lineage>
        <taxon>Bacteria</taxon>
        <taxon>Pseudomonadati</taxon>
        <taxon>Spirochaetota</taxon>
        <taxon>Spirochaetia</taxon>
        <taxon>Spirochaetales</taxon>
        <taxon>Treponemataceae</taxon>
        <taxon>Treponema</taxon>
    </lineage>
</organism>
<evidence type="ECO:0000259" key="5">
    <source>
        <dbReference type="PROSITE" id="PS51462"/>
    </source>
</evidence>
<evidence type="ECO:0000256" key="2">
    <source>
        <dbReference type="ARBA" id="ARBA00005582"/>
    </source>
</evidence>
<protein>
    <submittedName>
        <fullName evidence="6">NUDIX domain-containing protein</fullName>
    </submittedName>
</protein>
<dbReference type="RefSeq" id="WP_162664351.1">
    <property type="nucleotide sequence ID" value="NZ_CP048020.1"/>
</dbReference>
<dbReference type="InterPro" id="IPR000086">
    <property type="entry name" value="NUDIX_hydrolase_dom"/>
</dbReference>
<dbReference type="PRINTS" id="PR00502">
    <property type="entry name" value="NUDIXFAMILY"/>
</dbReference>
<feature type="domain" description="Nudix hydrolase" evidence="5">
    <location>
        <begin position="1"/>
        <end position="126"/>
    </location>
</feature>
<dbReference type="GO" id="GO:0044716">
    <property type="term" value="F:8-oxo-GDP phosphatase activity"/>
    <property type="evidence" value="ECO:0007669"/>
    <property type="project" value="TreeGrafter"/>
</dbReference>